<name>A0A5R9IQD7_9GAMM</name>
<dbReference type="SUPFAM" id="SSF52091">
    <property type="entry name" value="SpoIIaa-like"/>
    <property type="match status" value="1"/>
</dbReference>
<dbReference type="Pfam" id="PF13466">
    <property type="entry name" value="STAS_2"/>
    <property type="match status" value="1"/>
</dbReference>
<dbReference type="OrthoDB" id="5900662at2"/>
<dbReference type="EMBL" id="VCBC01000004">
    <property type="protein sequence ID" value="TLU66693.1"/>
    <property type="molecule type" value="Genomic_DNA"/>
</dbReference>
<reference evidence="2 3" key="1">
    <citation type="submission" date="2019-05" db="EMBL/GenBank/DDBJ databases">
        <title>Genome sequences of Thalassotalea litorea 1K03283.</title>
        <authorList>
            <person name="Zhang D."/>
        </authorList>
    </citation>
    <scope>NUCLEOTIDE SEQUENCE [LARGE SCALE GENOMIC DNA]</scope>
    <source>
        <strain evidence="2 3">MCCC 1K03283</strain>
    </source>
</reference>
<dbReference type="AlphaFoldDB" id="A0A5R9IQD7"/>
<evidence type="ECO:0000313" key="3">
    <source>
        <dbReference type="Proteomes" id="UP000307790"/>
    </source>
</evidence>
<dbReference type="Gene3D" id="3.30.750.24">
    <property type="entry name" value="STAS domain"/>
    <property type="match status" value="1"/>
</dbReference>
<dbReference type="Proteomes" id="UP000307790">
    <property type="component" value="Unassembled WGS sequence"/>
</dbReference>
<proteinExistence type="predicted"/>
<feature type="domain" description="MlaB-like STAS" evidence="1">
    <location>
        <begin position="16"/>
        <end position="94"/>
    </location>
</feature>
<organism evidence="2 3">
    <name type="scientific">Thalassotalea litorea</name>
    <dbReference type="NCBI Taxonomy" id="2020715"/>
    <lineage>
        <taxon>Bacteria</taxon>
        <taxon>Pseudomonadati</taxon>
        <taxon>Pseudomonadota</taxon>
        <taxon>Gammaproteobacteria</taxon>
        <taxon>Alteromonadales</taxon>
        <taxon>Colwelliaceae</taxon>
        <taxon>Thalassotalea</taxon>
    </lineage>
</organism>
<evidence type="ECO:0000259" key="1">
    <source>
        <dbReference type="Pfam" id="PF13466"/>
    </source>
</evidence>
<dbReference type="RefSeq" id="WP_138318759.1">
    <property type="nucleotide sequence ID" value="NZ_VCBC01000004.1"/>
</dbReference>
<accession>A0A5R9IQD7</accession>
<evidence type="ECO:0000313" key="2">
    <source>
        <dbReference type="EMBL" id="TLU66693.1"/>
    </source>
</evidence>
<dbReference type="InterPro" id="IPR058548">
    <property type="entry name" value="MlaB-like_STAS"/>
</dbReference>
<protein>
    <submittedName>
        <fullName evidence="2">STAS domain-containing protein</fullName>
    </submittedName>
</protein>
<comment type="caution">
    <text evidence="2">The sequence shown here is derived from an EMBL/GenBank/DDBJ whole genome shotgun (WGS) entry which is preliminary data.</text>
</comment>
<gene>
    <name evidence="2" type="ORF">FE810_04045</name>
</gene>
<sequence length="103" mass="11555">MTNAMLTIERIDPENVELTGELTRKSIIGKQQKNFLSILLSNQQRVDLKALKKVDTAGLGWLLALVEIAGKKQFEISYSNPPLELVKLAKLSRVEQLLPIVKN</sequence>
<dbReference type="InterPro" id="IPR036513">
    <property type="entry name" value="STAS_dom_sf"/>
</dbReference>
<keyword evidence="3" id="KW-1185">Reference proteome</keyword>